<dbReference type="AlphaFoldDB" id="A0A6P6TJY0"/>
<evidence type="ECO:0000256" key="1">
    <source>
        <dbReference type="SAM" id="SignalP"/>
    </source>
</evidence>
<feature type="signal peptide" evidence="1">
    <location>
        <begin position="1"/>
        <end position="22"/>
    </location>
</feature>
<dbReference type="Proteomes" id="UP001652660">
    <property type="component" value="Chromosome 7c"/>
</dbReference>
<evidence type="ECO:0000313" key="4">
    <source>
        <dbReference type="RefSeq" id="XP_027078342.2"/>
    </source>
</evidence>
<organism evidence="3 4">
    <name type="scientific">Coffea arabica</name>
    <name type="common">Arabian coffee</name>
    <dbReference type="NCBI Taxonomy" id="13443"/>
    <lineage>
        <taxon>Eukaryota</taxon>
        <taxon>Viridiplantae</taxon>
        <taxon>Streptophyta</taxon>
        <taxon>Embryophyta</taxon>
        <taxon>Tracheophyta</taxon>
        <taxon>Spermatophyta</taxon>
        <taxon>Magnoliopsida</taxon>
        <taxon>eudicotyledons</taxon>
        <taxon>Gunneridae</taxon>
        <taxon>Pentapetalae</taxon>
        <taxon>asterids</taxon>
        <taxon>lamiids</taxon>
        <taxon>Gentianales</taxon>
        <taxon>Rubiaceae</taxon>
        <taxon>Ixoroideae</taxon>
        <taxon>Gardenieae complex</taxon>
        <taxon>Bertiereae - Coffeeae clade</taxon>
        <taxon>Coffeeae</taxon>
        <taxon>Coffea</taxon>
    </lineage>
</organism>
<dbReference type="OrthoDB" id="337038at2759"/>
<protein>
    <submittedName>
        <fullName evidence="4">STS14 protein</fullName>
    </submittedName>
</protein>
<feature type="domain" description="SCP" evidence="2">
    <location>
        <begin position="30"/>
        <end position="166"/>
    </location>
</feature>
<gene>
    <name evidence="4" type="primary">LOC113701762</name>
</gene>
<dbReference type="GeneID" id="113701762"/>
<keyword evidence="3" id="KW-1185">Reference proteome</keyword>
<dbReference type="InterPro" id="IPR014044">
    <property type="entry name" value="CAP_dom"/>
</dbReference>
<dbReference type="RefSeq" id="XP_027078342.2">
    <property type="nucleotide sequence ID" value="XM_027222541.2"/>
</dbReference>
<dbReference type="InterPro" id="IPR001283">
    <property type="entry name" value="CRISP-related"/>
</dbReference>
<dbReference type="Gene3D" id="3.40.33.10">
    <property type="entry name" value="CAP"/>
    <property type="match status" value="1"/>
</dbReference>
<dbReference type="Pfam" id="PF00188">
    <property type="entry name" value="CAP"/>
    <property type="match status" value="1"/>
</dbReference>
<keyword evidence="1" id="KW-0732">Signal</keyword>
<dbReference type="SMART" id="SM00198">
    <property type="entry name" value="SCP"/>
    <property type="match status" value="1"/>
</dbReference>
<dbReference type="InterPro" id="IPR035940">
    <property type="entry name" value="CAP_sf"/>
</dbReference>
<reference evidence="3" key="1">
    <citation type="journal article" date="2025" name="Foods">
        <title>Unveiling the Microbial Signatures of Arabica Coffee Cherries: Insights into Ripeness Specific Diversity, Functional Traits, and Implications for Quality and Safety.</title>
        <authorList>
            <consortium name="RefSeq"/>
            <person name="Tenea G.N."/>
            <person name="Cifuentes V."/>
            <person name="Reyes P."/>
            <person name="Cevallos-Vallejos M."/>
        </authorList>
    </citation>
    <scope>NUCLEOTIDE SEQUENCE [LARGE SCALE GENOMIC DNA]</scope>
</reference>
<dbReference type="PANTHER" id="PTHR10334">
    <property type="entry name" value="CYSTEINE-RICH SECRETORY PROTEIN-RELATED"/>
    <property type="match status" value="1"/>
</dbReference>
<reference evidence="4" key="2">
    <citation type="submission" date="2025-08" db="UniProtKB">
        <authorList>
            <consortium name="RefSeq"/>
        </authorList>
    </citation>
    <scope>IDENTIFICATION</scope>
    <source>
        <tissue evidence="4">Leaves</tissue>
    </source>
</reference>
<feature type="chain" id="PRO_5046922290" evidence="1">
    <location>
        <begin position="23"/>
        <end position="170"/>
    </location>
</feature>
<evidence type="ECO:0000259" key="2">
    <source>
        <dbReference type="SMART" id="SM00198"/>
    </source>
</evidence>
<proteinExistence type="predicted"/>
<dbReference type="CDD" id="cd05381">
    <property type="entry name" value="CAP_PR-1"/>
    <property type="match status" value="1"/>
</dbReference>
<dbReference type="SUPFAM" id="SSF55797">
    <property type="entry name" value="PR-1-like"/>
    <property type="match status" value="1"/>
</dbReference>
<name>A0A6P6TJY0_COFAR</name>
<evidence type="ECO:0000313" key="3">
    <source>
        <dbReference type="Proteomes" id="UP001652660"/>
    </source>
</evidence>
<sequence>MARFLLLLLAISLIAMGHGSSAQVPAPSNNASQEYLDAHNQARSEVGVPPLKWSEALAKSASLMARYQRDRQNCTFANLTTSKYGGNQLWAGGLATTPRMAVGTWVAEKKFYDHANNTCAADHRCGVYTQVVWKNSLELGCAQAQCVKQQSSLTICFYNPPGNVVGERPY</sequence>
<accession>A0A6P6TJY0</accession>
<dbReference type="PRINTS" id="PR00837">
    <property type="entry name" value="V5TPXLIKE"/>
</dbReference>